<proteinExistence type="predicted"/>
<accession>A0A4Y2FFG8</accession>
<dbReference type="Proteomes" id="UP000499080">
    <property type="component" value="Unassembled WGS sequence"/>
</dbReference>
<organism evidence="1 2">
    <name type="scientific">Araneus ventricosus</name>
    <name type="common">Orbweaver spider</name>
    <name type="synonym">Epeira ventricosa</name>
    <dbReference type="NCBI Taxonomy" id="182803"/>
    <lineage>
        <taxon>Eukaryota</taxon>
        <taxon>Metazoa</taxon>
        <taxon>Ecdysozoa</taxon>
        <taxon>Arthropoda</taxon>
        <taxon>Chelicerata</taxon>
        <taxon>Arachnida</taxon>
        <taxon>Araneae</taxon>
        <taxon>Araneomorphae</taxon>
        <taxon>Entelegynae</taxon>
        <taxon>Araneoidea</taxon>
        <taxon>Araneidae</taxon>
        <taxon>Araneus</taxon>
    </lineage>
</organism>
<dbReference type="AlphaFoldDB" id="A0A4Y2FFG8"/>
<evidence type="ECO:0000313" key="2">
    <source>
        <dbReference type="Proteomes" id="UP000499080"/>
    </source>
</evidence>
<dbReference type="EMBL" id="BGPR01000882">
    <property type="protein sequence ID" value="GBM39019.1"/>
    <property type="molecule type" value="Genomic_DNA"/>
</dbReference>
<gene>
    <name evidence="1" type="ORF">AVEN_70197_1</name>
</gene>
<keyword evidence="2" id="KW-1185">Reference proteome</keyword>
<protein>
    <submittedName>
        <fullName evidence="1">Uncharacterized protein</fullName>
    </submittedName>
</protein>
<reference evidence="1 2" key="1">
    <citation type="journal article" date="2019" name="Sci. Rep.">
        <title>Orb-weaving spider Araneus ventricosus genome elucidates the spidroin gene catalogue.</title>
        <authorList>
            <person name="Kono N."/>
            <person name="Nakamura H."/>
            <person name="Ohtoshi R."/>
            <person name="Moran D.A.P."/>
            <person name="Shinohara A."/>
            <person name="Yoshida Y."/>
            <person name="Fujiwara M."/>
            <person name="Mori M."/>
            <person name="Tomita M."/>
            <person name="Arakawa K."/>
        </authorList>
    </citation>
    <scope>NUCLEOTIDE SEQUENCE [LARGE SCALE GENOMIC DNA]</scope>
</reference>
<sequence length="132" mass="14431">MERPEPPTGATFLGSLNHWTETRGPQQTFAHEIDRRLTHAVSGQQRECILSKLSNGEKSRAAYDSCFPCGYSNGGAEGPYTTDSTYPFWRGRAVAGNGPQYSSYCSDCHSDAPMPRQGGNRSSFTVTVMMAV</sequence>
<name>A0A4Y2FFG8_ARAVE</name>
<evidence type="ECO:0000313" key="1">
    <source>
        <dbReference type="EMBL" id="GBM39019.1"/>
    </source>
</evidence>
<comment type="caution">
    <text evidence="1">The sequence shown here is derived from an EMBL/GenBank/DDBJ whole genome shotgun (WGS) entry which is preliminary data.</text>
</comment>